<dbReference type="EMBL" id="CADCUS010000277">
    <property type="protein sequence ID" value="CAA9408861.1"/>
    <property type="molecule type" value="Genomic_DNA"/>
</dbReference>
<accession>A0A6J4P834</accession>
<evidence type="ECO:0000313" key="2">
    <source>
        <dbReference type="EMBL" id="CAA9408861.1"/>
    </source>
</evidence>
<dbReference type="AlphaFoldDB" id="A0A6J4P834"/>
<evidence type="ECO:0000256" key="1">
    <source>
        <dbReference type="SAM" id="MobiDB-lite"/>
    </source>
</evidence>
<feature type="compositionally biased region" description="Basic and acidic residues" evidence="1">
    <location>
        <begin position="1"/>
        <end position="15"/>
    </location>
</feature>
<feature type="compositionally biased region" description="Basic residues" evidence="1">
    <location>
        <begin position="56"/>
        <end position="65"/>
    </location>
</feature>
<sequence>GDRSVEARAGGRGDGRGPAAEQRVDVRPGRRRWRRQRPGRQRRRQRPRGGRPVATGHRHPRPGGARRREPRAPDHL</sequence>
<reference evidence="2" key="1">
    <citation type="submission" date="2020-02" db="EMBL/GenBank/DDBJ databases">
        <authorList>
            <person name="Meier V. D."/>
        </authorList>
    </citation>
    <scope>NUCLEOTIDE SEQUENCE</scope>
    <source>
        <strain evidence="2">AVDCRST_MAG66</strain>
    </source>
</reference>
<feature type="compositionally biased region" description="Basic residues" evidence="1">
    <location>
        <begin position="29"/>
        <end position="49"/>
    </location>
</feature>
<name>A0A6J4P834_9PSEU</name>
<feature type="compositionally biased region" description="Basic and acidic residues" evidence="1">
    <location>
        <begin position="66"/>
        <end position="76"/>
    </location>
</feature>
<proteinExistence type="predicted"/>
<feature type="non-terminal residue" evidence="2">
    <location>
        <position position="76"/>
    </location>
</feature>
<feature type="region of interest" description="Disordered" evidence="1">
    <location>
        <begin position="1"/>
        <end position="76"/>
    </location>
</feature>
<protein>
    <submittedName>
        <fullName evidence="2">Uncharacterized protein</fullName>
    </submittedName>
</protein>
<feature type="non-terminal residue" evidence="2">
    <location>
        <position position="1"/>
    </location>
</feature>
<organism evidence="2">
    <name type="scientific">uncultured Pseudonocardia sp</name>
    <dbReference type="NCBI Taxonomy" id="211455"/>
    <lineage>
        <taxon>Bacteria</taxon>
        <taxon>Bacillati</taxon>
        <taxon>Actinomycetota</taxon>
        <taxon>Actinomycetes</taxon>
        <taxon>Pseudonocardiales</taxon>
        <taxon>Pseudonocardiaceae</taxon>
        <taxon>Pseudonocardia</taxon>
        <taxon>environmental samples</taxon>
    </lineage>
</organism>
<gene>
    <name evidence="2" type="ORF">AVDCRST_MAG66-1921</name>
</gene>